<evidence type="ECO:0000259" key="2">
    <source>
        <dbReference type="Pfam" id="PF17172"/>
    </source>
</evidence>
<gene>
    <name evidence="3" type="ORF">GCM10011282_12890</name>
</gene>
<evidence type="ECO:0000259" key="1">
    <source>
        <dbReference type="Pfam" id="PF17171"/>
    </source>
</evidence>
<comment type="caution">
    <text evidence="3">The sequence shown here is derived from an EMBL/GenBank/DDBJ whole genome shotgun (WGS) entry which is preliminary data.</text>
</comment>
<dbReference type="InterPro" id="IPR033468">
    <property type="entry name" value="Metaxin_GST"/>
</dbReference>
<dbReference type="SFLD" id="SFLDG01200">
    <property type="entry name" value="SUF1.1"/>
    <property type="match status" value="1"/>
</dbReference>
<keyword evidence="4" id="KW-1185">Reference proteome</keyword>
<dbReference type="SUPFAM" id="SSF52833">
    <property type="entry name" value="Thioredoxin-like"/>
    <property type="match status" value="1"/>
</dbReference>
<dbReference type="PANTHER" id="PTHR12289">
    <property type="entry name" value="METAXIN RELATED"/>
    <property type="match status" value="1"/>
</dbReference>
<proteinExistence type="predicted"/>
<protein>
    <recommendedName>
        <fullName evidence="5">Glutathione S-transferase</fullName>
    </recommendedName>
</protein>
<dbReference type="Pfam" id="PF17171">
    <property type="entry name" value="GST_C_6"/>
    <property type="match status" value="1"/>
</dbReference>
<dbReference type="Pfam" id="PF17172">
    <property type="entry name" value="GST_N_4"/>
    <property type="match status" value="1"/>
</dbReference>
<evidence type="ECO:0000313" key="4">
    <source>
        <dbReference type="Proteomes" id="UP000620127"/>
    </source>
</evidence>
<dbReference type="SUPFAM" id="SSF47616">
    <property type="entry name" value="GST C-terminal domain-like"/>
    <property type="match status" value="1"/>
</dbReference>
<feature type="domain" description="Thioredoxin-like fold" evidence="2">
    <location>
        <begin position="18"/>
        <end position="113"/>
    </location>
</feature>
<dbReference type="Proteomes" id="UP000620127">
    <property type="component" value="Unassembled WGS sequence"/>
</dbReference>
<dbReference type="SFLD" id="SFLDG01180">
    <property type="entry name" value="SUF1"/>
    <property type="match status" value="1"/>
</dbReference>
<evidence type="ECO:0008006" key="5">
    <source>
        <dbReference type="Google" id="ProtNLM"/>
    </source>
</evidence>
<dbReference type="RefSeq" id="WP_189345239.1">
    <property type="nucleotide sequence ID" value="NZ_BMYT01000002.1"/>
</dbReference>
<reference evidence="4" key="1">
    <citation type="journal article" date="2019" name="Int. J. Syst. Evol. Microbiol.">
        <title>The Global Catalogue of Microorganisms (GCM) 10K type strain sequencing project: providing services to taxonomists for standard genome sequencing and annotation.</title>
        <authorList>
            <consortium name="The Broad Institute Genomics Platform"/>
            <consortium name="The Broad Institute Genome Sequencing Center for Infectious Disease"/>
            <person name="Wu L."/>
            <person name="Ma J."/>
        </authorList>
    </citation>
    <scope>NUCLEOTIDE SEQUENCE [LARGE SCALE GENOMIC DNA]</scope>
    <source>
        <strain evidence="4">KCTC 23916</strain>
    </source>
</reference>
<dbReference type="InterPro" id="IPR012336">
    <property type="entry name" value="Thioredoxin-like_fold"/>
</dbReference>
<dbReference type="Gene3D" id="1.20.1050.10">
    <property type="match status" value="1"/>
</dbReference>
<dbReference type="CDD" id="cd03193">
    <property type="entry name" value="GST_C_Metaxin"/>
    <property type="match status" value="1"/>
</dbReference>
<dbReference type="InterPro" id="IPR036249">
    <property type="entry name" value="Thioredoxin-like_sf"/>
</dbReference>
<dbReference type="Gene3D" id="3.40.30.10">
    <property type="entry name" value="Glutaredoxin"/>
    <property type="match status" value="1"/>
</dbReference>
<dbReference type="InterPro" id="IPR050931">
    <property type="entry name" value="Mito_Protein_Transport_Metaxin"/>
</dbReference>
<feature type="domain" description="Metaxin glutathione S-transferase" evidence="1">
    <location>
        <begin position="170"/>
        <end position="230"/>
    </location>
</feature>
<evidence type="ECO:0000313" key="3">
    <source>
        <dbReference type="EMBL" id="GGX08270.1"/>
    </source>
</evidence>
<dbReference type="InterPro" id="IPR026928">
    <property type="entry name" value="FAX/IsoI-like"/>
</dbReference>
<name>A0ABQ2XCI2_9BURK</name>
<organism evidence="3 4">
    <name type="scientific">Undibacterium macrobrachii</name>
    <dbReference type="NCBI Taxonomy" id="1119058"/>
    <lineage>
        <taxon>Bacteria</taxon>
        <taxon>Pseudomonadati</taxon>
        <taxon>Pseudomonadota</taxon>
        <taxon>Betaproteobacteria</taxon>
        <taxon>Burkholderiales</taxon>
        <taxon>Oxalobacteraceae</taxon>
        <taxon>Undibacterium</taxon>
    </lineage>
</organism>
<dbReference type="InterPro" id="IPR040079">
    <property type="entry name" value="Glutathione_S-Trfase"/>
</dbReference>
<sequence length="238" mass="27005">MLTLYKYGSVWDVLDISPFCSKVEVYFRLQKIDYTAQIANAQKSPKQKLPTVRLEDRVICDSSVILAHFESISDHPLDAGMSPLELSIAQAYRALFEEKLYFVAAWVRWADDKAWVIYRPAIMQYFGQLGLPSFLHSFFAKMARKQVLKSIHAQGIGRHSPAEIVAIGADILKAVSVFLADKTYFMGEQVRTIDATAYAFLSAIIDVPMETALKQTALSLPNLREYCERMKRKIEVPT</sequence>
<accession>A0ABQ2XCI2</accession>
<dbReference type="SFLD" id="SFLDS00019">
    <property type="entry name" value="Glutathione_Transferase_(cytos"/>
    <property type="match status" value="1"/>
</dbReference>
<dbReference type="EMBL" id="BMYT01000002">
    <property type="protein sequence ID" value="GGX08270.1"/>
    <property type="molecule type" value="Genomic_DNA"/>
</dbReference>
<dbReference type="PANTHER" id="PTHR12289:SF41">
    <property type="entry name" value="FAILED AXON CONNECTIONS-RELATED"/>
    <property type="match status" value="1"/>
</dbReference>
<dbReference type="InterPro" id="IPR036282">
    <property type="entry name" value="Glutathione-S-Trfase_C_sf"/>
</dbReference>